<feature type="region of interest" description="Disordered" evidence="1">
    <location>
        <begin position="1"/>
        <end position="21"/>
    </location>
</feature>
<evidence type="ECO:0000256" key="1">
    <source>
        <dbReference type="SAM" id="MobiDB-lite"/>
    </source>
</evidence>
<reference evidence="2" key="1">
    <citation type="submission" date="2016-09" db="EMBL/GenBank/DDBJ databases">
        <title>Genome sequences of viruses found in moths in Washington state.</title>
        <authorList>
            <person name="Greninger A.L."/>
            <person name="Makhsous N."/>
            <person name="Shean R."/>
            <person name="Jerome K."/>
            <person name="Droppers D."/>
        </authorList>
    </citation>
    <scope>NUCLEOTIDE SEQUENCE</scope>
    <source>
        <strain evidence="2">J13</strain>
    </source>
</reference>
<protein>
    <submittedName>
        <fullName evidence="2">VP3</fullName>
    </submittedName>
</protein>
<accession>A0A1S6PCZ5</accession>
<evidence type="ECO:0000313" key="2">
    <source>
        <dbReference type="EMBL" id="AQU42770.1"/>
    </source>
</evidence>
<sequence>MASTSQENQAETSSENAPPESKRDLTLEHLFDLLGSLRQVLARSTNICVEEKEYGVNGYGPKPWIPTICESVPTRFDVLLIGRDRIPYIIRKPIYTSKVHDIDSLITETHSAFNKVIDMAMIFIREPPTFRMLEQQRCEPESLGFPYSSLLDSGIDPAIVNSAVHRFLNPTRRHDNHNYSEGFIFNGTPMDEAMREFFEISQHEMRVLSLSIEAEELRTRRGIPDNVKMPIFGNNMLFEVVMNPFIITNIFEHLPRRMHFSAGLILELQKPDVMLGPVDIGTLQKTASLSVTRATPIASMFSIDYTPDMSEAINAYLITCIIPGLIQFDVHMDDISPADYPLKALCACLCKLLFAYSEVHRWNNITLRGARVVEQAIVEAGVHAHILEIAPGPAGLPLGRVNATQQANIHDLNGIVSTGNGGGWREGDNQRYAPMDPAVPYAGCCNRQRFVHDIEDVNELDHPDRILHYNQWRVSRTANSFLASANRHGEDKSSYAGASQVFKLLSSRIFDFFAVVNEYNAYNWHSSLRLSDASMNELYTDNSEEPAIVPINGKTILYLAKSLCSTTVLQRRVPYLAQVKAECAIARDCAESAIKAHIFDSINREHGIPENSFRGPERIEFIAPNEGPLSDHIKLLRSAGLSSSIGPFYETVMHNPLVEMSIELANVVIQNPLDYGLLPSVELGTQIADRSVQALQRFSQNNIPYTNIGIFEDNEHDPGMNALPRERVAFQQMSALLGTYNLQHTIRNLSARGIVSLSIPIPYAINTSSIIAEYSGDLLQVKYDTKRPDNNLRKCISWNACNINVTDISHDELQRPDLYVLNFSTINRVSIPSAVGRRIFVSATEWLANIDSEATRCVYIRTDNIKLTSIFTRS</sequence>
<name>A0A1S6PCZ5_9REOV</name>
<organism evidence="2">
    <name type="scientific">Morris orbivirus</name>
    <dbReference type="NCBI Taxonomy" id="1963252"/>
    <lineage>
        <taxon>Viruses</taxon>
        <taxon>Riboviria</taxon>
        <taxon>Orthornavirae</taxon>
        <taxon>Duplornaviricota</taxon>
        <taxon>Resentoviricetes</taxon>
        <taxon>Reovirales</taxon>
        <taxon>Sedoreoviridae</taxon>
        <taxon>Orbivirus</taxon>
    </lineage>
</organism>
<dbReference type="EMBL" id="KX907620">
    <property type="protein sequence ID" value="AQU42770.1"/>
    <property type="molecule type" value="Genomic_RNA"/>
</dbReference>
<proteinExistence type="predicted"/>
<feature type="compositionally biased region" description="Polar residues" evidence="1">
    <location>
        <begin position="1"/>
        <end position="16"/>
    </location>
</feature>